<feature type="binding site" evidence="10">
    <location>
        <begin position="505"/>
        <end position="506"/>
    </location>
    <ligand>
        <name>S-adenosyl-L-methionine</name>
        <dbReference type="ChEBI" id="CHEBI:59789"/>
    </ligand>
</feature>
<evidence type="ECO:0000313" key="13">
    <source>
        <dbReference type="Proteomes" id="UP000501690"/>
    </source>
</evidence>
<evidence type="ECO:0000256" key="9">
    <source>
        <dbReference type="ARBA" id="ARBA00047783"/>
    </source>
</evidence>
<comment type="catalytic activity">
    <reaction evidence="9 10">
        <text>guanosine(37) in tRNA + S-adenosyl-L-methionine = N(1)-methylguanosine(37) in tRNA + S-adenosyl-L-homocysteine + H(+)</text>
        <dbReference type="Rhea" id="RHEA:36899"/>
        <dbReference type="Rhea" id="RHEA-COMP:10145"/>
        <dbReference type="Rhea" id="RHEA-COMP:10147"/>
        <dbReference type="ChEBI" id="CHEBI:15378"/>
        <dbReference type="ChEBI" id="CHEBI:57856"/>
        <dbReference type="ChEBI" id="CHEBI:59789"/>
        <dbReference type="ChEBI" id="CHEBI:73542"/>
        <dbReference type="ChEBI" id="CHEBI:74269"/>
        <dbReference type="EC" id="2.1.1.228"/>
    </reaction>
</comment>
<evidence type="ECO:0000256" key="6">
    <source>
        <dbReference type="ARBA" id="ARBA00022694"/>
    </source>
</evidence>
<dbReference type="Proteomes" id="UP000501690">
    <property type="component" value="Linkage Group LG10"/>
</dbReference>
<dbReference type="EMBL" id="CP039354">
    <property type="protein sequence ID" value="QCE09768.1"/>
    <property type="molecule type" value="Genomic_DNA"/>
</dbReference>
<dbReference type="FunFam" id="3.40.50.150:FF:000225">
    <property type="entry name" value="tRNA (guanine(37)-N1)-methyltransferase"/>
    <property type="match status" value="1"/>
</dbReference>
<evidence type="ECO:0000256" key="7">
    <source>
        <dbReference type="ARBA" id="ARBA00023128"/>
    </source>
</evidence>
<dbReference type="InterPro" id="IPR030382">
    <property type="entry name" value="MeTrfase_TRM5/TYW2"/>
</dbReference>
<gene>
    <name evidence="12" type="ORF">DEO72_LG10g991</name>
</gene>
<comment type="subcellular location">
    <subcellularLocation>
        <location evidence="10">Mitochondrion matrix</location>
    </subcellularLocation>
    <subcellularLocation>
        <location evidence="10">Nucleus</location>
    </subcellularLocation>
    <subcellularLocation>
        <location evidence="10">Cytoplasm</location>
    </subcellularLocation>
    <text evidence="10">Predominantly in the mitochondria and in the nucleus.</text>
</comment>
<keyword evidence="4 10" id="KW-0808">Transferase</keyword>
<comment type="function">
    <text evidence="10">Specifically methylates the N1 position of guanosine-37 in various cytoplasmic and mitochondrial tRNAs. Methylation is not dependent on the nature of the nucleoside 5' of the target nucleoside. This is the first step in the biosynthesis of wybutosine (yW), a modified base adjacent to the anticodon of tRNAs and required for accurate decoding.</text>
</comment>
<dbReference type="GO" id="GO:0052906">
    <property type="term" value="F:tRNA (guanine(37)-N1)-methyltransferase activity"/>
    <property type="evidence" value="ECO:0007669"/>
    <property type="project" value="UniProtKB-UniRule"/>
</dbReference>
<dbReference type="PANTHER" id="PTHR23245">
    <property type="entry name" value="TRNA METHYLTRANSFERASE"/>
    <property type="match status" value="1"/>
</dbReference>
<dbReference type="InterPro" id="IPR025792">
    <property type="entry name" value="tRNA_Gua_MeTrfase_euk"/>
</dbReference>
<evidence type="ECO:0000256" key="3">
    <source>
        <dbReference type="ARBA" id="ARBA00022603"/>
    </source>
</evidence>
<dbReference type="PROSITE" id="PS51684">
    <property type="entry name" value="SAM_MT_TRM5_TYW2"/>
    <property type="match status" value="1"/>
</dbReference>
<feature type="binding site" evidence="10">
    <location>
        <begin position="477"/>
        <end position="478"/>
    </location>
    <ligand>
        <name>S-adenosyl-L-methionine</name>
        <dbReference type="ChEBI" id="CHEBI:59789"/>
    </ligand>
</feature>
<evidence type="ECO:0000256" key="2">
    <source>
        <dbReference type="ARBA" id="ARBA00022490"/>
    </source>
</evidence>
<keyword evidence="5 10" id="KW-0949">S-adenosyl-L-methionine</keyword>
<keyword evidence="8 10" id="KW-0539">Nucleus</keyword>
<dbReference type="Gene3D" id="3.30.300.110">
    <property type="entry name" value="Met-10+ protein-like domains"/>
    <property type="match status" value="1"/>
</dbReference>
<dbReference type="AlphaFoldDB" id="A0A4D6N8Z0"/>
<keyword evidence="2 10" id="KW-0963">Cytoplasm</keyword>
<dbReference type="PANTHER" id="PTHR23245:SF43">
    <property type="entry name" value="TRNA (GUANINE(37)-N1)-METHYLTRANSFERASE 2"/>
    <property type="match status" value="1"/>
</dbReference>
<dbReference type="HAMAP" id="MF_03152">
    <property type="entry name" value="TRM5"/>
    <property type="match status" value="1"/>
</dbReference>
<name>A0A4D6N8Z0_VIGUN</name>
<evidence type="ECO:0000256" key="1">
    <source>
        <dbReference type="ARBA" id="ARBA00009775"/>
    </source>
</evidence>
<feature type="binding site" evidence="10">
    <location>
        <position position="439"/>
    </location>
    <ligand>
        <name>S-adenosyl-L-methionine</name>
        <dbReference type="ChEBI" id="CHEBI:59789"/>
    </ligand>
</feature>
<dbReference type="InterPro" id="IPR029063">
    <property type="entry name" value="SAM-dependent_MTases_sf"/>
</dbReference>
<evidence type="ECO:0000256" key="4">
    <source>
        <dbReference type="ARBA" id="ARBA00022679"/>
    </source>
</evidence>
<sequence length="846" mass="94533">MSVKSSPSLSSEVMVGMTMTMTMTNFFLKPHLIPLPSKFLFPNTFKPSLALSLTTTFFIPHFSTTPLSYGPSLRKGTIPSHSQSQSSQNQNDVVLREEAFTRVFLLAALRIPSAECSALESRLRGHLLNWPRVRNIARVPGDDLDPSLAPLLPQPISGDGEFENEEERTLVSVQRRIHGKADGDGDVLSPVLYRDKLARTFNSRGFVKFRNLAKISRPNRNKKRKKRKEAMEVEDGRRVGQNDFAVVEVVEEEEEEDSVGMRKLLGEEFVSSKWRGSTRLLLLDERYAGSGVEELPEAIKAVLKEYAEKSTMLTLELVRCKLTLFYDYWQMTEVLETLLPEGMIIPSAFETVGHIAHLNLREEHLPYKRLIAKVVLDKNRPKIQSVVNKIDSIQNEYRTMQLEVLAGNHSLVTTVVENGIRFQVDLATVYWSSRLGTERQRLLSGFTRKDVVCDVFSGVGPLAISAARIVKRVLANDLNPYAVEYLERNSVLNKLEKKIKVFNMDGRRFIKSLYASDVSQSITQVVMNLPSEAAEFLDAFRGIYKNRPKDGEYTFPMIHVYGFSKARDPEFDFHERIRIALVEVAVNVDVRRVRLVAPGKWMLCASFILPKTNGVHCISILSHLGCGPMLLDMSPLRPQLKYSGNNTIGGSWIVPNRVVGNGSYGSGPPLLVGTPLETSKELSSIPNLHSQPECFDFCLKKTRFNEDNEKGSNARRERSLEIWSNGHDFLGFMPQSSVSSLVGETGDLYDKLGRHDSASAYACATPNDECVEVVAVHRRGNSGSGRVFMEYEFFPGKDGRDTTPKELELATIGSVGVDGGEASSITAAAYGDSASNYIDLSLKLSR</sequence>
<keyword evidence="13" id="KW-1185">Reference proteome</keyword>
<dbReference type="GO" id="GO:0002939">
    <property type="term" value="P:tRNA N1-guanine methylation"/>
    <property type="evidence" value="ECO:0007669"/>
    <property type="project" value="TreeGrafter"/>
</dbReference>
<dbReference type="Gene3D" id="3.40.50.150">
    <property type="entry name" value="Vaccinia Virus protein VP39"/>
    <property type="match status" value="1"/>
</dbReference>
<comment type="similarity">
    <text evidence="10">Belongs to the TRM5 / TYW2 family.</text>
</comment>
<feature type="binding site" evidence="10">
    <location>
        <position position="528"/>
    </location>
    <ligand>
        <name>S-adenosyl-L-methionine</name>
        <dbReference type="ChEBI" id="CHEBI:59789"/>
    </ligand>
</feature>
<comment type="similarity">
    <text evidence="1">Belongs to the class I-like SAM-binding methyltransferase superfamily. TRM5/TYW2 family.</text>
</comment>
<dbReference type="GO" id="GO:0005759">
    <property type="term" value="C:mitochondrial matrix"/>
    <property type="evidence" value="ECO:0007669"/>
    <property type="project" value="UniProtKB-SubCell"/>
</dbReference>
<organism evidence="12 13">
    <name type="scientific">Vigna unguiculata</name>
    <name type="common">Cowpea</name>
    <dbReference type="NCBI Taxonomy" id="3917"/>
    <lineage>
        <taxon>Eukaryota</taxon>
        <taxon>Viridiplantae</taxon>
        <taxon>Streptophyta</taxon>
        <taxon>Embryophyta</taxon>
        <taxon>Tracheophyta</taxon>
        <taxon>Spermatophyta</taxon>
        <taxon>Magnoliopsida</taxon>
        <taxon>eudicotyledons</taxon>
        <taxon>Gunneridae</taxon>
        <taxon>Pentapetalae</taxon>
        <taxon>rosids</taxon>
        <taxon>fabids</taxon>
        <taxon>Fabales</taxon>
        <taxon>Fabaceae</taxon>
        <taxon>Papilionoideae</taxon>
        <taxon>50 kb inversion clade</taxon>
        <taxon>NPAAA clade</taxon>
        <taxon>indigoferoid/millettioid clade</taxon>
        <taxon>Phaseoleae</taxon>
        <taxon>Vigna</taxon>
    </lineage>
</organism>
<evidence type="ECO:0000256" key="8">
    <source>
        <dbReference type="ARBA" id="ARBA00023242"/>
    </source>
</evidence>
<keyword evidence="6 10" id="KW-0819">tRNA processing</keyword>
<keyword evidence="7 10" id="KW-0496">Mitochondrion</keyword>
<accession>A0A4D6N8Z0</accession>
<dbReference type="InterPro" id="IPR056744">
    <property type="entry name" value="TRM5/TYW2-like_N"/>
</dbReference>
<dbReference type="GO" id="GO:0070901">
    <property type="term" value="P:mitochondrial tRNA methylation"/>
    <property type="evidence" value="ECO:0007669"/>
    <property type="project" value="UniProtKB-ARBA"/>
</dbReference>
<comment type="subunit">
    <text evidence="10">Monomer.</text>
</comment>
<reference evidence="12 13" key="1">
    <citation type="submission" date="2019-04" db="EMBL/GenBank/DDBJ databases">
        <title>An improved genome assembly and genetic linkage map for asparagus bean, Vigna unguiculata ssp. sesquipedialis.</title>
        <authorList>
            <person name="Xia Q."/>
            <person name="Zhang R."/>
            <person name="Dong Y."/>
        </authorList>
    </citation>
    <scope>NUCLEOTIDE SEQUENCE [LARGE SCALE GENOMIC DNA]</scope>
    <source>
        <tissue evidence="12">Leaf</tissue>
    </source>
</reference>
<dbReference type="Pfam" id="PF25133">
    <property type="entry name" value="TYW2_N_2"/>
    <property type="match status" value="1"/>
</dbReference>
<proteinExistence type="inferred from homology"/>
<protein>
    <recommendedName>
        <fullName evidence="10">tRNA (guanine(37)-N1)-methyltransferase</fullName>
        <ecNumber evidence="10">2.1.1.228</ecNumber>
    </recommendedName>
    <alternativeName>
        <fullName evidence="10">M1G-methyltransferase</fullName>
    </alternativeName>
    <alternativeName>
        <fullName evidence="10">tRNA [GM37] methyltransferase</fullName>
    </alternativeName>
    <alternativeName>
        <fullName evidence="10">tRNA methyltransferase 5 homolog</fullName>
    </alternativeName>
</protein>
<feature type="domain" description="SAM-dependent methyltransferase TRM5/TYW2-type" evidence="11">
    <location>
        <begin position="349"/>
        <end position="611"/>
    </location>
</feature>
<dbReference type="InterPro" id="IPR056743">
    <property type="entry name" value="TRM5-TYW2-like_MTfase"/>
</dbReference>
<dbReference type="EC" id="2.1.1.228" evidence="10"/>
<dbReference type="Pfam" id="PF02475">
    <property type="entry name" value="TRM5-TYW2_MTfase"/>
    <property type="match status" value="1"/>
</dbReference>
<evidence type="ECO:0000256" key="5">
    <source>
        <dbReference type="ARBA" id="ARBA00022691"/>
    </source>
</evidence>
<dbReference type="FunFam" id="3.30.300.110:FF:000001">
    <property type="entry name" value="tRNA (guanine(37)-N1)-methyltransferase"/>
    <property type="match status" value="1"/>
</dbReference>
<keyword evidence="3 10" id="KW-0489">Methyltransferase</keyword>
<evidence type="ECO:0000313" key="12">
    <source>
        <dbReference type="EMBL" id="QCE09768.1"/>
    </source>
</evidence>
<dbReference type="CDD" id="cd02440">
    <property type="entry name" value="AdoMet_MTases"/>
    <property type="match status" value="1"/>
</dbReference>
<dbReference type="GO" id="GO:0005634">
    <property type="term" value="C:nucleus"/>
    <property type="evidence" value="ECO:0007669"/>
    <property type="project" value="UniProtKB-SubCell"/>
</dbReference>
<evidence type="ECO:0000259" key="11">
    <source>
        <dbReference type="PROSITE" id="PS51684"/>
    </source>
</evidence>
<dbReference type="SUPFAM" id="SSF53335">
    <property type="entry name" value="S-adenosyl-L-methionine-dependent methyltransferases"/>
    <property type="match status" value="1"/>
</dbReference>
<evidence type="ECO:0000256" key="10">
    <source>
        <dbReference type="HAMAP-Rule" id="MF_03152"/>
    </source>
</evidence>